<accession>A0A430FLG5</accession>
<dbReference type="Proteomes" id="UP000287533">
    <property type="component" value="Unassembled WGS sequence"/>
</dbReference>
<dbReference type="Gene3D" id="3.40.50.1820">
    <property type="entry name" value="alpha/beta hydrolase"/>
    <property type="match status" value="1"/>
</dbReference>
<dbReference type="InterPro" id="IPR003140">
    <property type="entry name" value="PLipase/COase/thioEstase"/>
</dbReference>
<dbReference type="GO" id="GO:0016787">
    <property type="term" value="F:hydrolase activity"/>
    <property type="evidence" value="ECO:0007669"/>
    <property type="project" value="InterPro"/>
</dbReference>
<proteinExistence type="predicted"/>
<organism evidence="2 3">
    <name type="scientific">Bifidobacterium goeldii</name>
    <dbReference type="NCBI Taxonomy" id="2306975"/>
    <lineage>
        <taxon>Bacteria</taxon>
        <taxon>Bacillati</taxon>
        <taxon>Actinomycetota</taxon>
        <taxon>Actinomycetes</taxon>
        <taxon>Bifidobacteriales</taxon>
        <taxon>Bifidobacteriaceae</taxon>
        <taxon>Bifidobacterium</taxon>
    </lineage>
</organism>
<dbReference type="EMBL" id="QXGL01000002">
    <property type="protein sequence ID" value="RSX53548.1"/>
    <property type="molecule type" value="Genomic_DNA"/>
</dbReference>
<dbReference type="RefSeq" id="WP_125980188.1">
    <property type="nucleotide sequence ID" value="NZ_QXGL01000002.1"/>
</dbReference>
<dbReference type="OrthoDB" id="9780848at2"/>
<gene>
    <name evidence="2" type="ORF">D2E25_0871</name>
</gene>
<feature type="domain" description="Phospholipase/carboxylesterase/thioesterase" evidence="1">
    <location>
        <begin position="12"/>
        <end position="205"/>
    </location>
</feature>
<evidence type="ECO:0000313" key="2">
    <source>
        <dbReference type="EMBL" id="RSX53548.1"/>
    </source>
</evidence>
<reference evidence="2 3" key="1">
    <citation type="submission" date="2018-09" db="EMBL/GenBank/DDBJ databases">
        <title>Characterization of the phylogenetic diversity of five novel species belonging to the genus Bifidobacterium.</title>
        <authorList>
            <person name="Lugli G.A."/>
            <person name="Duranti S."/>
            <person name="Milani C."/>
        </authorList>
    </citation>
    <scope>NUCLEOTIDE SEQUENCE [LARGE SCALE GENOMIC DNA]</scope>
    <source>
        <strain evidence="2 3">2034B</strain>
    </source>
</reference>
<dbReference type="AlphaFoldDB" id="A0A430FLG5"/>
<evidence type="ECO:0000259" key="1">
    <source>
        <dbReference type="Pfam" id="PF02230"/>
    </source>
</evidence>
<evidence type="ECO:0000313" key="3">
    <source>
        <dbReference type="Proteomes" id="UP000287533"/>
    </source>
</evidence>
<dbReference type="Pfam" id="PF02230">
    <property type="entry name" value="Abhydrolase_2"/>
    <property type="match status" value="1"/>
</dbReference>
<sequence>MSVFSYSKLSVDRTHDPLFLLFHGGGDDEREMARFFGDYSDADYIAFVAPHHRTYIPGSLWWAPDATFESRKRECQETGQQIVSLLRSLSLDSRPLTAIGFSQGAYLTYRLLTDFPGLLHRAVLLSPPFPDVEPDAKVLKTVHSVGKPPALLVYGDNDLVIDRQEQRNASIVLDQFTALDVRTLPATGHDLTTAEAQLIQEWLAATY</sequence>
<dbReference type="SUPFAM" id="SSF53474">
    <property type="entry name" value="alpha/beta-Hydrolases"/>
    <property type="match status" value="1"/>
</dbReference>
<comment type="caution">
    <text evidence="2">The sequence shown here is derived from an EMBL/GenBank/DDBJ whole genome shotgun (WGS) entry which is preliminary data.</text>
</comment>
<name>A0A430FLG5_9BIFI</name>
<dbReference type="InterPro" id="IPR029058">
    <property type="entry name" value="AB_hydrolase_fold"/>
</dbReference>
<keyword evidence="3" id="KW-1185">Reference proteome</keyword>
<protein>
    <submittedName>
        <fullName evidence="2">Phospholipase/carboxylesterase</fullName>
    </submittedName>
</protein>